<keyword evidence="1" id="KW-0472">Membrane</keyword>
<evidence type="ECO:0000256" key="1">
    <source>
        <dbReference type="SAM" id="Phobius"/>
    </source>
</evidence>
<comment type="caution">
    <text evidence="2">The sequence shown here is derived from an EMBL/GenBank/DDBJ whole genome shotgun (WGS) entry which is preliminary data.</text>
</comment>
<reference evidence="2 3" key="1">
    <citation type="submission" date="2020-08" db="EMBL/GenBank/DDBJ databases">
        <title>Novel species isolated from subtropical streams in China.</title>
        <authorList>
            <person name="Lu H."/>
        </authorList>
    </citation>
    <scope>NUCLEOTIDE SEQUENCE [LARGE SCALE GENOMIC DNA]</scope>
    <source>
        <strain evidence="2 3">KACC 16656</strain>
    </source>
</reference>
<gene>
    <name evidence="2" type="ORF">H8K52_01090</name>
</gene>
<proteinExistence type="predicted"/>
<name>A0ABR6WZE1_9BURK</name>
<sequence length="288" mass="31225">MTQQSFTKQSIIIGVLSGALVLAIGALALFYYQSRNSSQTINQDAKLEELKVASLPSISTAFQDLFGVTELNGKAKTAPDKLTSFWFEKTITIDGNNYHAKFFSTQSLDEKGKPNDSHADGVDVDVVTYKQNLDKWEVIAKQPKIGGAGTWGSVQEAKFEILKLSSKSVALLLDGFESGQGYTHEGKSVYIFAKNNWVNAGYVATGGDNSGTCSDEPLVDEDGILLMGPCYSHKGTISVDSGSTSEYPNLLITRTGTESKEPGKSIAPAKNITYIYKNGSYIDQNEKQ</sequence>
<evidence type="ECO:0008006" key="4">
    <source>
        <dbReference type="Google" id="ProtNLM"/>
    </source>
</evidence>
<keyword evidence="1" id="KW-1133">Transmembrane helix</keyword>
<evidence type="ECO:0000313" key="2">
    <source>
        <dbReference type="EMBL" id="MBC3805935.1"/>
    </source>
</evidence>
<dbReference type="RefSeq" id="WP_186920659.1">
    <property type="nucleotide sequence ID" value="NZ_JACOFW010000001.1"/>
</dbReference>
<feature type="transmembrane region" description="Helical" evidence="1">
    <location>
        <begin position="12"/>
        <end position="32"/>
    </location>
</feature>
<organism evidence="2 3">
    <name type="scientific">Undibacterium seohonense</name>
    <dbReference type="NCBI Taxonomy" id="1344950"/>
    <lineage>
        <taxon>Bacteria</taxon>
        <taxon>Pseudomonadati</taxon>
        <taxon>Pseudomonadota</taxon>
        <taxon>Betaproteobacteria</taxon>
        <taxon>Burkholderiales</taxon>
        <taxon>Oxalobacteraceae</taxon>
        <taxon>Undibacterium</taxon>
    </lineage>
</organism>
<keyword evidence="3" id="KW-1185">Reference proteome</keyword>
<dbReference type="Proteomes" id="UP000648257">
    <property type="component" value="Unassembled WGS sequence"/>
</dbReference>
<keyword evidence="1" id="KW-0812">Transmembrane</keyword>
<dbReference type="EMBL" id="JACOFW010000001">
    <property type="protein sequence ID" value="MBC3805935.1"/>
    <property type="molecule type" value="Genomic_DNA"/>
</dbReference>
<protein>
    <recommendedName>
        <fullName evidence="4">Lipoprotein</fullName>
    </recommendedName>
</protein>
<accession>A0ABR6WZE1</accession>
<evidence type="ECO:0000313" key="3">
    <source>
        <dbReference type="Proteomes" id="UP000648257"/>
    </source>
</evidence>